<dbReference type="STRING" id="1285928.SAMN04487894_11469"/>
<dbReference type="AlphaFoldDB" id="A0A1G6XZ20"/>
<dbReference type="InterPro" id="IPR002577">
    <property type="entry name" value="HTH_HxlR"/>
</dbReference>
<evidence type="ECO:0000256" key="1">
    <source>
        <dbReference type="ARBA" id="ARBA00023015"/>
    </source>
</evidence>
<dbReference type="OrthoDB" id="2619345at2"/>
<dbReference type="EMBL" id="FMZO01000014">
    <property type="protein sequence ID" value="SDD83271.1"/>
    <property type="molecule type" value="Genomic_DNA"/>
</dbReference>
<evidence type="ECO:0000256" key="3">
    <source>
        <dbReference type="ARBA" id="ARBA00023163"/>
    </source>
</evidence>
<proteinExistence type="predicted"/>
<keyword evidence="2" id="KW-0238">DNA-binding</keyword>
<dbReference type="InterPro" id="IPR036388">
    <property type="entry name" value="WH-like_DNA-bd_sf"/>
</dbReference>
<dbReference type="Proteomes" id="UP000198757">
    <property type="component" value="Unassembled WGS sequence"/>
</dbReference>
<dbReference type="InterPro" id="IPR036390">
    <property type="entry name" value="WH_DNA-bd_sf"/>
</dbReference>
<evidence type="ECO:0000313" key="6">
    <source>
        <dbReference type="Proteomes" id="UP000198757"/>
    </source>
</evidence>
<dbReference type="PANTHER" id="PTHR33204:SF29">
    <property type="entry name" value="TRANSCRIPTIONAL REGULATOR"/>
    <property type="match status" value="1"/>
</dbReference>
<dbReference type="PANTHER" id="PTHR33204">
    <property type="entry name" value="TRANSCRIPTIONAL REGULATOR, MARR FAMILY"/>
    <property type="match status" value="1"/>
</dbReference>
<evidence type="ECO:0000256" key="2">
    <source>
        <dbReference type="ARBA" id="ARBA00023125"/>
    </source>
</evidence>
<feature type="domain" description="HTH hxlR-type" evidence="4">
    <location>
        <begin position="16"/>
        <end position="119"/>
    </location>
</feature>
<dbReference type="Gene3D" id="1.10.10.10">
    <property type="entry name" value="Winged helix-like DNA-binding domain superfamily/Winged helix DNA-binding domain"/>
    <property type="match status" value="1"/>
</dbReference>
<name>A0A1G6XZ20_NIADE</name>
<keyword evidence="1" id="KW-0805">Transcription regulation</keyword>
<reference evidence="6" key="1">
    <citation type="submission" date="2016-10" db="EMBL/GenBank/DDBJ databases">
        <authorList>
            <person name="Varghese N."/>
            <person name="Submissions S."/>
        </authorList>
    </citation>
    <scope>NUCLEOTIDE SEQUENCE [LARGE SCALE GENOMIC DNA]</scope>
    <source>
        <strain evidence="6">DSM 25811 / CCM 8410 / LMG 26954 / E90</strain>
    </source>
</reference>
<sequence>MAKLNSSDVHLSAEACNANLMAVGDALYAIGGKWKLRIIVALKTGSKRFNELQRSIEGISAKALAAELKDLELNGFVHRRVFTGTPVVVSYELTEYAGTLGDVLDALSSWGRMHRETIKKSMRKNKSMASPNLAP</sequence>
<dbReference type="SUPFAM" id="SSF46785">
    <property type="entry name" value="Winged helix' DNA-binding domain"/>
    <property type="match status" value="1"/>
</dbReference>
<dbReference type="PROSITE" id="PS51118">
    <property type="entry name" value="HTH_HXLR"/>
    <property type="match status" value="1"/>
</dbReference>
<dbReference type="RefSeq" id="WP_090392047.1">
    <property type="nucleotide sequence ID" value="NZ_FMZO01000014.1"/>
</dbReference>
<evidence type="ECO:0000313" key="5">
    <source>
        <dbReference type="EMBL" id="SDD83271.1"/>
    </source>
</evidence>
<organism evidence="5 6">
    <name type="scientific">Niabella drilacis (strain DSM 25811 / CCM 8410 / CCUG 62505 / LMG 26954 / E90)</name>
    <dbReference type="NCBI Taxonomy" id="1285928"/>
    <lineage>
        <taxon>Bacteria</taxon>
        <taxon>Pseudomonadati</taxon>
        <taxon>Bacteroidota</taxon>
        <taxon>Chitinophagia</taxon>
        <taxon>Chitinophagales</taxon>
        <taxon>Chitinophagaceae</taxon>
        <taxon>Niabella</taxon>
    </lineage>
</organism>
<gene>
    <name evidence="5" type="ORF">SAMN04487894_11469</name>
</gene>
<dbReference type="Pfam" id="PF01638">
    <property type="entry name" value="HxlR"/>
    <property type="match status" value="1"/>
</dbReference>
<dbReference type="GO" id="GO:0003677">
    <property type="term" value="F:DNA binding"/>
    <property type="evidence" value="ECO:0007669"/>
    <property type="project" value="UniProtKB-KW"/>
</dbReference>
<keyword evidence="6" id="KW-1185">Reference proteome</keyword>
<protein>
    <submittedName>
        <fullName evidence="5">Transcriptional regulator, HxlR family</fullName>
    </submittedName>
</protein>
<keyword evidence="3" id="KW-0804">Transcription</keyword>
<evidence type="ECO:0000259" key="4">
    <source>
        <dbReference type="PROSITE" id="PS51118"/>
    </source>
</evidence>
<accession>A0A1G6XZ20</accession>